<keyword evidence="1" id="KW-0812">Transmembrane</keyword>
<feature type="transmembrane region" description="Helical" evidence="1">
    <location>
        <begin position="122"/>
        <end position="143"/>
    </location>
</feature>
<evidence type="ECO:0000313" key="2">
    <source>
        <dbReference type="EMBL" id="KMZ82062.1"/>
    </source>
</evidence>
<protein>
    <recommendedName>
        <fullName evidence="4">Fam-l protein</fullName>
    </recommendedName>
</protein>
<keyword evidence="1" id="KW-0472">Membrane</keyword>
<accession>A0A0J9SJ45</accession>
<keyword evidence="1" id="KW-1133">Transmembrane helix</keyword>
<dbReference type="EMBL" id="KQ234217">
    <property type="protein sequence ID" value="KMZ82062.1"/>
    <property type="molecule type" value="Genomic_DNA"/>
</dbReference>
<evidence type="ECO:0000313" key="3">
    <source>
        <dbReference type="Proteomes" id="UP000053562"/>
    </source>
</evidence>
<evidence type="ECO:0000256" key="1">
    <source>
        <dbReference type="SAM" id="Phobius"/>
    </source>
</evidence>
<organism evidence="2 3">
    <name type="scientific">Plasmodium vivax India VII</name>
    <dbReference type="NCBI Taxonomy" id="1077284"/>
    <lineage>
        <taxon>Eukaryota</taxon>
        <taxon>Sar</taxon>
        <taxon>Alveolata</taxon>
        <taxon>Apicomplexa</taxon>
        <taxon>Aconoidasida</taxon>
        <taxon>Haemosporida</taxon>
        <taxon>Plasmodiidae</taxon>
        <taxon>Plasmodium</taxon>
        <taxon>Plasmodium (Plasmodium)</taxon>
    </lineage>
</organism>
<feature type="transmembrane region" description="Helical" evidence="1">
    <location>
        <begin position="196"/>
        <end position="218"/>
    </location>
</feature>
<evidence type="ECO:0008006" key="4">
    <source>
        <dbReference type="Google" id="ProtNLM"/>
    </source>
</evidence>
<dbReference type="InterPro" id="IPR022139">
    <property type="entry name" value="Fam-L/Fam-M-like_plasmodium"/>
</dbReference>
<dbReference type="Proteomes" id="UP000053562">
    <property type="component" value="Unassembled WGS sequence"/>
</dbReference>
<sequence>MKYKQDGSLNICCNRLLAKHELINNSYRTHESQKYANYGMNKNIKSEAEKKSIYSYIRGYRLNKIDYYIKDYKIRYSKKKGIAKLDCYYENKVLKKINDISEITYNMKNKKKYYNKKIFNKYFMSLILFGLLPFLGITIPLLFHKDGLLKYIFCFSDCKISEHKPYANKSMADVHEEKGIFFLSSITLEDFNIVDIFNMVFLWLLFPIVLLVLFYILLKIIKYARIKSGKCKIV</sequence>
<dbReference type="Pfam" id="PF12420">
    <property type="entry name" value="DUF3671"/>
    <property type="match status" value="1"/>
</dbReference>
<name>A0A0J9SJ45_PLAVI</name>
<reference evidence="2 3" key="1">
    <citation type="submission" date="2011-08" db="EMBL/GenBank/DDBJ databases">
        <title>The Genome Sequence of Plasmodium vivax India VII.</title>
        <authorList>
            <consortium name="The Broad Institute Genome Sequencing Platform"/>
            <consortium name="The Broad Institute Genome Sequencing Center for Infectious Disease"/>
            <person name="Neafsey D."/>
            <person name="Carlton J."/>
            <person name="Barnwell J."/>
            <person name="Collins W."/>
            <person name="Escalante A."/>
            <person name="Mullikin J."/>
            <person name="Saul A."/>
            <person name="Guigo R."/>
            <person name="Camara F."/>
            <person name="Young S.K."/>
            <person name="Zeng Q."/>
            <person name="Gargeya S."/>
            <person name="Fitzgerald M."/>
            <person name="Haas B."/>
            <person name="Abouelleil A."/>
            <person name="Alvarado L."/>
            <person name="Arachchi H.M."/>
            <person name="Berlin A."/>
            <person name="Brown A."/>
            <person name="Chapman S.B."/>
            <person name="Chen Z."/>
            <person name="Dunbar C."/>
            <person name="Freedman E."/>
            <person name="Gearin G."/>
            <person name="Gellesch M."/>
            <person name="Goldberg J."/>
            <person name="Griggs A."/>
            <person name="Gujja S."/>
            <person name="Heiman D."/>
            <person name="Howarth C."/>
            <person name="Larson L."/>
            <person name="Lui A."/>
            <person name="MacDonald P.J.P."/>
            <person name="Montmayeur A."/>
            <person name="Murphy C."/>
            <person name="Neiman D."/>
            <person name="Pearson M."/>
            <person name="Priest M."/>
            <person name="Roberts A."/>
            <person name="Saif S."/>
            <person name="Shea T."/>
            <person name="Shenoy N."/>
            <person name="Sisk P."/>
            <person name="Stolte C."/>
            <person name="Sykes S."/>
            <person name="Wortman J."/>
            <person name="Nusbaum C."/>
            <person name="Birren B."/>
        </authorList>
    </citation>
    <scope>NUCLEOTIDE SEQUENCE [LARGE SCALE GENOMIC DNA]</scope>
    <source>
        <strain evidence="2 3">India VII</strain>
    </source>
</reference>
<dbReference type="AlphaFoldDB" id="A0A0J9SJ45"/>
<gene>
    <name evidence="2" type="ORF">PVIIG_06367</name>
</gene>
<proteinExistence type="predicted"/>
<dbReference type="OrthoDB" id="389413at2759"/>